<dbReference type="AlphaFoldDB" id="A0A931E0V4"/>
<gene>
    <name evidence="3" type="ORF">IW254_001182</name>
</gene>
<evidence type="ECO:0000259" key="1">
    <source>
        <dbReference type="Pfam" id="PF26035"/>
    </source>
</evidence>
<evidence type="ECO:0000259" key="2">
    <source>
        <dbReference type="Pfam" id="PF26572"/>
    </source>
</evidence>
<proteinExistence type="predicted"/>
<dbReference type="Pfam" id="PF26572">
    <property type="entry name" value="DUF8185"/>
    <property type="match status" value="1"/>
</dbReference>
<reference evidence="3" key="1">
    <citation type="submission" date="2020-11" db="EMBL/GenBank/DDBJ databases">
        <title>Sequencing the genomes of 1000 actinobacteria strains.</title>
        <authorList>
            <person name="Klenk H.-P."/>
        </authorList>
    </citation>
    <scope>NUCLEOTIDE SEQUENCE</scope>
    <source>
        <strain evidence="3">DSM 45632</strain>
    </source>
</reference>
<dbReference type="RefSeq" id="WP_196824644.1">
    <property type="nucleotide sequence ID" value="NZ_CP046980.1"/>
</dbReference>
<comment type="caution">
    <text evidence="3">The sequence shown here is derived from an EMBL/GenBank/DDBJ whole genome shotgun (WGS) entry which is preliminary data.</text>
</comment>
<dbReference type="Pfam" id="PF26035">
    <property type="entry name" value="DUF8010"/>
    <property type="match status" value="1"/>
</dbReference>
<evidence type="ECO:0000313" key="4">
    <source>
        <dbReference type="Proteomes" id="UP000658613"/>
    </source>
</evidence>
<name>A0A931E0V4_9CORY</name>
<feature type="domain" description="DUF8010" evidence="1">
    <location>
        <begin position="8"/>
        <end position="83"/>
    </location>
</feature>
<dbReference type="InterPro" id="IPR058323">
    <property type="entry name" value="DUF8010"/>
</dbReference>
<dbReference type="EMBL" id="JADOUE010000001">
    <property type="protein sequence ID" value="MBG6122213.1"/>
    <property type="molecule type" value="Genomic_DNA"/>
</dbReference>
<keyword evidence="4" id="KW-1185">Reference proteome</keyword>
<accession>A0A931E0V4</accession>
<evidence type="ECO:0000313" key="3">
    <source>
        <dbReference type="EMBL" id="MBG6122213.1"/>
    </source>
</evidence>
<protein>
    <submittedName>
        <fullName evidence="3">Uncharacterized protein</fullName>
    </submittedName>
</protein>
<dbReference type="InterPro" id="IPR058498">
    <property type="entry name" value="DUF8185"/>
</dbReference>
<sequence length="236" mass="25379">MEETLEIHRGAAGLRALLARALHLDSAAYARLSQLENLSQPAVDVFVSTPFECIASRRIIGTVSRDGAVVPASLLAERLSQEPEIFSEDHVGESRVGGSQVDGSQLRIGRSQDAQWIGALPPKTGFLEREIVPVTAVRQLADQGRALARQFSGPMGPPKSLLNQVVLTVSDDGPGRGEVDIPMRMVFACTSLGLIPGPGAPQSVPRHLRVSTCGRWIRLDAPYGSVYHTPQLSLFV</sequence>
<feature type="domain" description="DUF8185" evidence="2">
    <location>
        <begin position="121"/>
        <end position="229"/>
    </location>
</feature>
<organism evidence="3 4">
    <name type="scientific">Corynebacterium aquatimens</name>
    <dbReference type="NCBI Taxonomy" id="1190508"/>
    <lineage>
        <taxon>Bacteria</taxon>
        <taxon>Bacillati</taxon>
        <taxon>Actinomycetota</taxon>
        <taxon>Actinomycetes</taxon>
        <taxon>Mycobacteriales</taxon>
        <taxon>Corynebacteriaceae</taxon>
        <taxon>Corynebacterium</taxon>
    </lineage>
</organism>
<dbReference type="Proteomes" id="UP000658613">
    <property type="component" value="Unassembled WGS sequence"/>
</dbReference>